<accession>A0A0L8IM72</accession>
<organism evidence="1 2">
    <name type="scientific">Pseudomonas syringae pv. aceris</name>
    <dbReference type="NCBI Taxonomy" id="199198"/>
    <lineage>
        <taxon>Bacteria</taxon>
        <taxon>Pseudomonadati</taxon>
        <taxon>Pseudomonadota</taxon>
        <taxon>Gammaproteobacteria</taxon>
        <taxon>Pseudomonadales</taxon>
        <taxon>Pseudomonadaceae</taxon>
        <taxon>Pseudomonas</taxon>
        <taxon>Pseudomonas syringae</taxon>
    </lineage>
</organism>
<evidence type="ECO:0000313" key="1">
    <source>
        <dbReference type="EMBL" id="KPW18393.1"/>
    </source>
</evidence>
<comment type="caution">
    <text evidence="1">The sequence shown here is derived from an EMBL/GenBank/DDBJ whole genome shotgun (WGS) entry which is preliminary data.</text>
</comment>
<proteinExistence type="predicted"/>
<dbReference type="AlphaFoldDB" id="A0A0L8IM72"/>
<dbReference type="Proteomes" id="UP000050297">
    <property type="component" value="Unassembled WGS sequence"/>
</dbReference>
<sequence>MWIYIWPIDEHKQPQHLEAGCGGDVGCFGEIDSWLILACFNASLKSRC</sequence>
<reference evidence="1 2" key="1">
    <citation type="submission" date="2015-09" db="EMBL/GenBank/DDBJ databases">
        <title>Genome announcement of multiple Pseudomonas syringae strains.</title>
        <authorList>
            <person name="Thakur S."/>
            <person name="Wang P.W."/>
            <person name="Gong Y."/>
            <person name="Weir B.S."/>
            <person name="Guttman D.S."/>
        </authorList>
    </citation>
    <scope>NUCLEOTIDE SEQUENCE [LARGE SCALE GENOMIC DNA]</scope>
    <source>
        <strain evidence="1 2">ICMP2802</strain>
    </source>
</reference>
<protein>
    <submittedName>
        <fullName evidence="1">Uncharacterized protein</fullName>
    </submittedName>
</protein>
<dbReference type="EMBL" id="LJPM01000321">
    <property type="protein sequence ID" value="KPW18393.1"/>
    <property type="molecule type" value="Genomic_DNA"/>
</dbReference>
<name>A0A0L8IM72_PSESX</name>
<gene>
    <name evidence="1" type="ORF">ALO91_102268</name>
</gene>
<dbReference type="PATRIC" id="fig|199198.4.peg.5447"/>
<evidence type="ECO:0000313" key="2">
    <source>
        <dbReference type="Proteomes" id="UP000050297"/>
    </source>
</evidence>